<dbReference type="GO" id="GO:0006355">
    <property type="term" value="P:regulation of DNA-templated transcription"/>
    <property type="evidence" value="ECO:0007669"/>
    <property type="project" value="InterPro"/>
</dbReference>
<dbReference type="PANTHER" id="PTHR48111:SF40">
    <property type="entry name" value="PHOSPHATE REGULON TRANSCRIPTIONAL REGULATORY PROTEIN PHOB"/>
    <property type="match status" value="1"/>
</dbReference>
<dbReference type="AlphaFoldDB" id="A0A7M1LFR8"/>
<dbReference type="GO" id="GO:0000976">
    <property type="term" value="F:transcription cis-regulatory region binding"/>
    <property type="evidence" value="ECO:0007669"/>
    <property type="project" value="TreeGrafter"/>
</dbReference>
<evidence type="ECO:0000259" key="6">
    <source>
        <dbReference type="PROSITE" id="PS50110"/>
    </source>
</evidence>
<feature type="domain" description="Response regulatory" evidence="6">
    <location>
        <begin position="4"/>
        <end position="118"/>
    </location>
</feature>
<name>A0A7M1LFR8_9BACT</name>
<evidence type="ECO:0000256" key="4">
    <source>
        <dbReference type="PROSITE-ProRule" id="PRU00169"/>
    </source>
</evidence>
<dbReference type="InterPro" id="IPR016032">
    <property type="entry name" value="Sig_transdc_resp-reg_C-effctor"/>
</dbReference>
<dbReference type="SMART" id="SM00448">
    <property type="entry name" value="REC"/>
    <property type="match status" value="1"/>
</dbReference>
<dbReference type="PANTHER" id="PTHR48111">
    <property type="entry name" value="REGULATOR OF RPOS"/>
    <property type="match status" value="1"/>
</dbReference>
<dbReference type="OrthoDB" id="9802426at2"/>
<evidence type="ECO:0000256" key="1">
    <source>
        <dbReference type="ARBA" id="ARBA00022553"/>
    </source>
</evidence>
<dbReference type="EMBL" id="CP063078">
    <property type="protein sequence ID" value="QOQ86746.1"/>
    <property type="molecule type" value="Genomic_DNA"/>
</dbReference>
<evidence type="ECO:0000259" key="7">
    <source>
        <dbReference type="PROSITE" id="PS51755"/>
    </source>
</evidence>
<dbReference type="PROSITE" id="PS50110">
    <property type="entry name" value="RESPONSE_REGULATORY"/>
    <property type="match status" value="1"/>
</dbReference>
<keyword evidence="9" id="KW-1185">Reference proteome</keyword>
<dbReference type="Gene3D" id="1.10.10.10">
    <property type="entry name" value="Winged helix-like DNA-binding domain superfamily/Winged helix DNA-binding domain"/>
    <property type="match status" value="1"/>
</dbReference>
<dbReference type="Proteomes" id="UP000594749">
    <property type="component" value="Chromosome"/>
</dbReference>
<evidence type="ECO:0000256" key="5">
    <source>
        <dbReference type="PROSITE-ProRule" id="PRU01091"/>
    </source>
</evidence>
<dbReference type="InterPro" id="IPR001867">
    <property type="entry name" value="OmpR/PhoB-type_DNA-bd"/>
</dbReference>
<keyword evidence="3 5" id="KW-0238">DNA-binding</keyword>
<dbReference type="RefSeq" id="WP_025803201.1">
    <property type="nucleotide sequence ID" value="NZ_CP053842.1"/>
</dbReference>
<dbReference type="Gene3D" id="6.10.250.690">
    <property type="match status" value="1"/>
</dbReference>
<dbReference type="Pfam" id="PF00072">
    <property type="entry name" value="Response_reg"/>
    <property type="match status" value="1"/>
</dbReference>
<proteinExistence type="predicted"/>
<dbReference type="GO" id="GO:0000156">
    <property type="term" value="F:phosphorelay response regulator activity"/>
    <property type="evidence" value="ECO:0007669"/>
    <property type="project" value="TreeGrafter"/>
</dbReference>
<evidence type="ECO:0000313" key="9">
    <source>
        <dbReference type="Proteomes" id="UP000594749"/>
    </source>
</evidence>
<accession>A0A7M1LFR8</accession>
<dbReference type="InterPro" id="IPR011006">
    <property type="entry name" value="CheY-like_superfamily"/>
</dbReference>
<evidence type="ECO:0000256" key="2">
    <source>
        <dbReference type="ARBA" id="ARBA00023012"/>
    </source>
</evidence>
<feature type="DNA-binding region" description="OmpR/PhoB-type" evidence="5">
    <location>
        <begin position="125"/>
        <end position="221"/>
    </location>
</feature>
<dbReference type="InterPro" id="IPR039420">
    <property type="entry name" value="WalR-like"/>
</dbReference>
<dbReference type="GO" id="GO:0005829">
    <property type="term" value="C:cytosol"/>
    <property type="evidence" value="ECO:0007669"/>
    <property type="project" value="TreeGrafter"/>
</dbReference>
<dbReference type="CDD" id="cd17574">
    <property type="entry name" value="REC_OmpR"/>
    <property type="match status" value="1"/>
</dbReference>
<dbReference type="InterPro" id="IPR036388">
    <property type="entry name" value="WH-like_DNA-bd_sf"/>
</dbReference>
<dbReference type="GO" id="GO:0032993">
    <property type="term" value="C:protein-DNA complex"/>
    <property type="evidence" value="ECO:0007669"/>
    <property type="project" value="TreeGrafter"/>
</dbReference>
<gene>
    <name evidence="8" type="ORF">IMC76_05855</name>
</gene>
<feature type="domain" description="OmpR/PhoB-type" evidence="7">
    <location>
        <begin position="125"/>
        <end position="221"/>
    </location>
</feature>
<sequence length="221" mass="25367">MKGFVVIIDDEEDIVDLLEYNLKRDGFEVLGFLSTSKIKQLLNEESVDLLIVDRNLPGTEGSEFIKKLREKGYNTPVIFLSAKTTKDEQLQGFEAGGDDYITKPFDIDNLIARVNAIIKRTKKEAKIYKFRDIVINKDSAKVKVGGKHIELTKLETDLLLEFIKNKNILLSRDYLLERVWGDENSNPKTVNIAIKRLREKIDPLKSKEYIKSIRGEGYILC</sequence>
<evidence type="ECO:0000313" key="8">
    <source>
        <dbReference type="EMBL" id="QOQ86746.1"/>
    </source>
</evidence>
<organism evidence="8 9">
    <name type="scientific">Campylobacter corcagiensis</name>
    <dbReference type="NCBI Taxonomy" id="1448857"/>
    <lineage>
        <taxon>Bacteria</taxon>
        <taxon>Pseudomonadati</taxon>
        <taxon>Campylobacterota</taxon>
        <taxon>Epsilonproteobacteria</taxon>
        <taxon>Campylobacterales</taxon>
        <taxon>Campylobacteraceae</taxon>
        <taxon>Campylobacter</taxon>
    </lineage>
</organism>
<dbReference type="PROSITE" id="PS51755">
    <property type="entry name" value="OMPR_PHOB"/>
    <property type="match status" value="1"/>
</dbReference>
<dbReference type="InterPro" id="IPR001789">
    <property type="entry name" value="Sig_transdc_resp-reg_receiver"/>
</dbReference>
<dbReference type="SUPFAM" id="SSF52172">
    <property type="entry name" value="CheY-like"/>
    <property type="match status" value="1"/>
</dbReference>
<feature type="modified residue" description="4-aspartylphosphate" evidence="4">
    <location>
        <position position="53"/>
    </location>
</feature>
<dbReference type="SMART" id="SM00862">
    <property type="entry name" value="Trans_reg_C"/>
    <property type="match status" value="1"/>
</dbReference>
<reference evidence="8 9" key="1">
    <citation type="submission" date="2020-10" db="EMBL/GenBank/DDBJ databases">
        <title>Campylobacter and Helicobacter PacBio genomes.</title>
        <authorList>
            <person name="Lane C."/>
        </authorList>
    </citation>
    <scope>NUCLEOTIDE SEQUENCE [LARGE SCALE GENOMIC DNA]</scope>
    <source>
        <strain evidence="8 9">2016D-0077</strain>
    </source>
</reference>
<dbReference type="Gene3D" id="3.40.50.2300">
    <property type="match status" value="1"/>
</dbReference>
<keyword evidence="2" id="KW-0902">Two-component regulatory system</keyword>
<keyword evidence="1 4" id="KW-0597">Phosphoprotein</keyword>
<dbReference type="CDD" id="cd00383">
    <property type="entry name" value="trans_reg_C"/>
    <property type="match status" value="1"/>
</dbReference>
<dbReference type="SUPFAM" id="SSF46894">
    <property type="entry name" value="C-terminal effector domain of the bipartite response regulators"/>
    <property type="match status" value="1"/>
</dbReference>
<dbReference type="Pfam" id="PF00486">
    <property type="entry name" value="Trans_reg_C"/>
    <property type="match status" value="1"/>
</dbReference>
<protein>
    <submittedName>
        <fullName evidence="8">Response regulator transcription factor</fullName>
    </submittedName>
</protein>
<evidence type="ECO:0000256" key="3">
    <source>
        <dbReference type="ARBA" id="ARBA00023125"/>
    </source>
</evidence>